<evidence type="ECO:0000313" key="3">
    <source>
        <dbReference type="EMBL" id="MCV2864939.1"/>
    </source>
</evidence>
<name>A0ABT2Z1C4_9RHOB</name>
<dbReference type="InterPro" id="IPR042047">
    <property type="entry name" value="SleB_dom1"/>
</dbReference>
<feature type="chain" id="PRO_5047018909" evidence="1">
    <location>
        <begin position="24"/>
        <end position="227"/>
    </location>
</feature>
<proteinExistence type="predicted"/>
<keyword evidence="3" id="KW-0378">Hydrolase</keyword>
<keyword evidence="1" id="KW-0732">Signal</keyword>
<gene>
    <name evidence="3" type="ORF">OE647_09340</name>
</gene>
<dbReference type="RefSeq" id="WP_263721459.1">
    <property type="nucleotide sequence ID" value="NZ_JAOWLA010000007.1"/>
</dbReference>
<dbReference type="Gene3D" id="1.10.10.2520">
    <property type="entry name" value="Cell wall hydrolase SleB, domain 1"/>
    <property type="match status" value="1"/>
</dbReference>
<comment type="caution">
    <text evidence="3">The sequence shown here is derived from an EMBL/GenBank/DDBJ whole genome shotgun (WGS) entry which is preliminary data.</text>
</comment>
<sequence length="227" mass="23885">MSVLMCRAAAVVLLLGLAGGVRAEMTVSQSNDPDGSIDVHMTALLGQERAGLGALSASDIAAVATAPVKPGKSKVKSVMSYDSTWLAALPRPNPSEELECLAQALYFEARGESIKGQAAVAEVILNRVDSPAFPKTVCGVVNQGGNGGCQFSYTCDGRAEVIAEPDAWRRSAKIAGAMLDGAPRLLTEGATYFHTPYVSPSWSTRFELTATIGAHLFYRPPLKTALN</sequence>
<dbReference type="InterPro" id="IPR011105">
    <property type="entry name" value="Cell_wall_hydrolase_SleB"/>
</dbReference>
<organism evidence="3 4">
    <name type="scientific">Albidovulum sediminicola</name>
    <dbReference type="NCBI Taxonomy" id="2984331"/>
    <lineage>
        <taxon>Bacteria</taxon>
        <taxon>Pseudomonadati</taxon>
        <taxon>Pseudomonadota</taxon>
        <taxon>Alphaproteobacteria</taxon>
        <taxon>Rhodobacterales</taxon>
        <taxon>Paracoccaceae</taxon>
        <taxon>Albidovulum</taxon>
    </lineage>
</organism>
<reference evidence="3 4" key="1">
    <citation type="submission" date="2022-10" db="EMBL/GenBank/DDBJ databases">
        <title>Defluviimonas sp. nov., isolated from ocean surface water.</title>
        <authorList>
            <person name="He W."/>
            <person name="Wang L."/>
            <person name="Zhang D.-F."/>
        </authorList>
    </citation>
    <scope>NUCLEOTIDE SEQUENCE [LARGE SCALE GENOMIC DNA]</scope>
    <source>
        <strain evidence="3 4">WL0075</strain>
    </source>
</reference>
<protein>
    <submittedName>
        <fullName evidence="3">Cell wall hydrolase</fullName>
    </submittedName>
</protein>
<dbReference type="Pfam" id="PF07486">
    <property type="entry name" value="Hydrolase_2"/>
    <property type="match status" value="1"/>
</dbReference>
<evidence type="ECO:0000259" key="2">
    <source>
        <dbReference type="Pfam" id="PF07486"/>
    </source>
</evidence>
<dbReference type="Proteomes" id="UP001652503">
    <property type="component" value="Unassembled WGS sequence"/>
</dbReference>
<accession>A0ABT2Z1C4</accession>
<keyword evidence="4" id="KW-1185">Reference proteome</keyword>
<dbReference type="EMBL" id="JAOWLA010000007">
    <property type="protein sequence ID" value="MCV2864939.1"/>
    <property type="molecule type" value="Genomic_DNA"/>
</dbReference>
<feature type="domain" description="Cell wall hydrolase SleB" evidence="2">
    <location>
        <begin position="111"/>
        <end position="218"/>
    </location>
</feature>
<dbReference type="GO" id="GO:0016787">
    <property type="term" value="F:hydrolase activity"/>
    <property type="evidence" value="ECO:0007669"/>
    <property type="project" value="UniProtKB-KW"/>
</dbReference>
<feature type="signal peptide" evidence="1">
    <location>
        <begin position="1"/>
        <end position="23"/>
    </location>
</feature>
<evidence type="ECO:0000313" key="4">
    <source>
        <dbReference type="Proteomes" id="UP001652503"/>
    </source>
</evidence>
<evidence type="ECO:0000256" key="1">
    <source>
        <dbReference type="SAM" id="SignalP"/>
    </source>
</evidence>